<accession>A0A9W9WQ76</accession>
<organism evidence="2 3">
    <name type="scientific">Penicillium desertorum</name>
    <dbReference type="NCBI Taxonomy" id="1303715"/>
    <lineage>
        <taxon>Eukaryota</taxon>
        <taxon>Fungi</taxon>
        <taxon>Dikarya</taxon>
        <taxon>Ascomycota</taxon>
        <taxon>Pezizomycotina</taxon>
        <taxon>Eurotiomycetes</taxon>
        <taxon>Eurotiomycetidae</taxon>
        <taxon>Eurotiales</taxon>
        <taxon>Aspergillaceae</taxon>
        <taxon>Penicillium</taxon>
    </lineage>
</organism>
<reference evidence="2" key="1">
    <citation type="submission" date="2022-12" db="EMBL/GenBank/DDBJ databases">
        <authorList>
            <person name="Petersen C."/>
        </authorList>
    </citation>
    <scope>NUCLEOTIDE SEQUENCE</scope>
    <source>
        <strain evidence="2">IBT 17660</strain>
    </source>
</reference>
<evidence type="ECO:0000256" key="1">
    <source>
        <dbReference type="SAM" id="MobiDB-lite"/>
    </source>
</evidence>
<evidence type="ECO:0000313" key="2">
    <source>
        <dbReference type="EMBL" id="KAJ5471676.1"/>
    </source>
</evidence>
<dbReference type="AlphaFoldDB" id="A0A9W9WQ76"/>
<dbReference type="Proteomes" id="UP001147760">
    <property type="component" value="Unassembled WGS sequence"/>
</dbReference>
<gene>
    <name evidence="2" type="ORF">N7530_009033</name>
</gene>
<reference evidence="2" key="2">
    <citation type="journal article" date="2023" name="IMA Fungus">
        <title>Comparative genomic study of the Penicillium genus elucidates a diverse pangenome and 15 lateral gene transfer events.</title>
        <authorList>
            <person name="Petersen C."/>
            <person name="Sorensen T."/>
            <person name="Nielsen M.R."/>
            <person name="Sondergaard T.E."/>
            <person name="Sorensen J.L."/>
            <person name="Fitzpatrick D.A."/>
            <person name="Frisvad J.C."/>
            <person name="Nielsen K.L."/>
        </authorList>
    </citation>
    <scope>NUCLEOTIDE SEQUENCE</scope>
    <source>
        <strain evidence="2">IBT 17660</strain>
    </source>
</reference>
<dbReference type="OrthoDB" id="76567at2759"/>
<name>A0A9W9WQ76_9EURO</name>
<protein>
    <submittedName>
        <fullName evidence="2">Uncharacterized protein</fullName>
    </submittedName>
</protein>
<sequence>MRLQFSSDRIVSGAKVSASHESPILNTEARHPDMSDDTNPIDSNCFDALPVSTFEAIGSSAGAIRKIIKGQTVIDLPPHTWMKMKTR</sequence>
<comment type="caution">
    <text evidence="2">The sequence shown here is derived from an EMBL/GenBank/DDBJ whole genome shotgun (WGS) entry which is preliminary data.</text>
</comment>
<keyword evidence="3" id="KW-1185">Reference proteome</keyword>
<evidence type="ECO:0000313" key="3">
    <source>
        <dbReference type="Proteomes" id="UP001147760"/>
    </source>
</evidence>
<feature type="region of interest" description="Disordered" evidence="1">
    <location>
        <begin position="1"/>
        <end position="40"/>
    </location>
</feature>
<proteinExistence type="predicted"/>
<dbReference type="EMBL" id="JAPWDO010000005">
    <property type="protein sequence ID" value="KAJ5471676.1"/>
    <property type="molecule type" value="Genomic_DNA"/>
</dbReference>